<evidence type="ECO:0000313" key="1">
    <source>
        <dbReference type="EMBL" id="THU81601.1"/>
    </source>
</evidence>
<accession>A0A4S8L060</accession>
<dbReference type="Proteomes" id="UP000297245">
    <property type="component" value="Unassembled WGS sequence"/>
</dbReference>
<proteinExistence type="predicted"/>
<name>A0A4S8L060_DENBC</name>
<protein>
    <submittedName>
        <fullName evidence="1">Uncharacterized protein</fullName>
    </submittedName>
</protein>
<evidence type="ECO:0000313" key="2">
    <source>
        <dbReference type="Proteomes" id="UP000297245"/>
    </source>
</evidence>
<reference evidence="1 2" key="1">
    <citation type="journal article" date="2019" name="Nat. Ecol. Evol.">
        <title>Megaphylogeny resolves global patterns of mushroom evolution.</title>
        <authorList>
            <person name="Varga T."/>
            <person name="Krizsan K."/>
            <person name="Foldi C."/>
            <person name="Dima B."/>
            <person name="Sanchez-Garcia M."/>
            <person name="Sanchez-Ramirez S."/>
            <person name="Szollosi G.J."/>
            <person name="Szarkandi J.G."/>
            <person name="Papp V."/>
            <person name="Albert L."/>
            <person name="Andreopoulos W."/>
            <person name="Angelini C."/>
            <person name="Antonin V."/>
            <person name="Barry K.W."/>
            <person name="Bougher N.L."/>
            <person name="Buchanan P."/>
            <person name="Buyck B."/>
            <person name="Bense V."/>
            <person name="Catcheside P."/>
            <person name="Chovatia M."/>
            <person name="Cooper J."/>
            <person name="Damon W."/>
            <person name="Desjardin D."/>
            <person name="Finy P."/>
            <person name="Geml J."/>
            <person name="Haridas S."/>
            <person name="Hughes K."/>
            <person name="Justo A."/>
            <person name="Karasinski D."/>
            <person name="Kautmanova I."/>
            <person name="Kiss B."/>
            <person name="Kocsube S."/>
            <person name="Kotiranta H."/>
            <person name="LaButti K.M."/>
            <person name="Lechner B.E."/>
            <person name="Liimatainen K."/>
            <person name="Lipzen A."/>
            <person name="Lukacs Z."/>
            <person name="Mihaltcheva S."/>
            <person name="Morgado L.N."/>
            <person name="Niskanen T."/>
            <person name="Noordeloos M.E."/>
            <person name="Ohm R.A."/>
            <person name="Ortiz-Santana B."/>
            <person name="Ovrebo C."/>
            <person name="Racz N."/>
            <person name="Riley R."/>
            <person name="Savchenko A."/>
            <person name="Shiryaev A."/>
            <person name="Soop K."/>
            <person name="Spirin V."/>
            <person name="Szebenyi C."/>
            <person name="Tomsovsky M."/>
            <person name="Tulloss R.E."/>
            <person name="Uehling J."/>
            <person name="Grigoriev I.V."/>
            <person name="Vagvolgyi C."/>
            <person name="Papp T."/>
            <person name="Martin F.M."/>
            <person name="Miettinen O."/>
            <person name="Hibbett D.S."/>
            <person name="Nagy L.G."/>
        </authorList>
    </citation>
    <scope>NUCLEOTIDE SEQUENCE [LARGE SCALE GENOMIC DNA]</scope>
    <source>
        <strain evidence="1 2">CBS 962.96</strain>
    </source>
</reference>
<gene>
    <name evidence="1" type="ORF">K435DRAFT_844681</name>
</gene>
<keyword evidence="2" id="KW-1185">Reference proteome</keyword>
<sequence length="182" mass="21293">MEEARNNMNSWVSNELYHYSDSRSRIGMAIPKKEVHRLRYPPDLSTFLIDTTVMRPKDIQRNRNIPSDPQVAKRLFYLWGEDFVDINSLLEYAGTKVSCNICRQTVPFGTIPYDVDAWVEHWNNCEDIQMIFDTENPHNKNYLPNLHMTRNSGNLLPLTKPLYEAVVTVMSERRTVAFRVVV</sequence>
<organism evidence="1 2">
    <name type="scientific">Dendrothele bispora (strain CBS 962.96)</name>
    <dbReference type="NCBI Taxonomy" id="1314807"/>
    <lineage>
        <taxon>Eukaryota</taxon>
        <taxon>Fungi</taxon>
        <taxon>Dikarya</taxon>
        <taxon>Basidiomycota</taxon>
        <taxon>Agaricomycotina</taxon>
        <taxon>Agaricomycetes</taxon>
        <taxon>Agaricomycetidae</taxon>
        <taxon>Agaricales</taxon>
        <taxon>Agaricales incertae sedis</taxon>
        <taxon>Dendrothele</taxon>
    </lineage>
</organism>
<dbReference type="EMBL" id="ML179794">
    <property type="protein sequence ID" value="THU81601.1"/>
    <property type="molecule type" value="Genomic_DNA"/>
</dbReference>
<dbReference type="AlphaFoldDB" id="A0A4S8L060"/>